<dbReference type="KEGG" id="xcn:J169_00066"/>
<dbReference type="KEGG" id="xcw:J162_00069"/>
<keyword evidence="1" id="KW-0732">Signal</keyword>
<reference evidence="2 3" key="1">
    <citation type="submission" date="2014-09" db="EMBL/GenBank/DDBJ databases">
        <authorList>
            <person name="Regsiter A."/>
        </authorList>
    </citation>
    <scope>NUCLEOTIDE SEQUENCE [LARGE SCALE GENOMIC DNA]</scope>
</reference>
<feature type="chain" id="PRO_5041044697" evidence="1">
    <location>
        <begin position="24"/>
        <end position="178"/>
    </location>
</feature>
<accession>A0A0U3A4S5</accession>
<evidence type="ECO:0000313" key="2">
    <source>
        <dbReference type="EMBL" id="CEG15040.1"/>
    </source>
</evidence>
<dbReference type="AlphaFoldDB" id="A0A0U3A4S5"/>
<evidence type="ECO:0000313" key="3">
    <source>
        <dbReference type="Proteomes" id="UP000052230"/>
    </source>
</evidence>
<protein>
    <submittedName>
        <fullName evidence="2">Secreted protein</fullName>
    </submittedName>
</protein>
<evidence type="ECO:0000256" key="1">
    <source>
        <dbReference type="SAM" id="SignalP"/>
    </source>
</evidence>
<feature type="signal peptide" evidence="1">
    <location>
        <begin position="1"/>
        <end position="23"/>
    </location>
</feature>
<name>A0A0U3A4S5_XANCI</name>
<dbReference type="Proteomes" id="UP000052230">
    <property type="component" value="Unassembled WGS sequence"/>
</dbReference>
<dbReference type="KEGG" id="xcm:J164_00069"/>
<keyword evidence="3" id="KW-1185">Reference proteome</keyword>
<dbReference type="KEGG" id="xcu:J159_00070"/>
<comment type="caution">
    <text evidence="2">The sequence shown here is derived from an EMBL/GenBank/DDBJ whole genome shotgun (WGS) entry which is preliminary data.</text>
</comment>
<dbReference type="KEGG" id="xcr:J163_00069"/>
<dbReference type="KEGG" id="xcf:J172_00062"/>
<sequence>MKTLVAALGAVVLATASLVPATAAPHASAAAEKQLWAFSEKIALALPGNGKDVLTLVSPHPDSVALTNGQEPRKTSKQIAPSLFASNAVVVMGADNRADSASFEVTGSCVSMAALRKQYARLIVMDYARGVNEHAVYTLGAQIGDAIVAYSFPASKLDCMSRVFITPAKITKNKLGIA</sequence>
<organism evidence="2 3">
    <name type="scientific">Xanthomonas citri pv. citri</name>
    <dbReference type="NCBI Taxonomy" id="611301"/>
    <lineage>
        <taxon>Bacteria</taxon>
        <taxon>Pseudomonadati</taxon>
        <taxon>Pseudomonadota</taxon>
        <taxon>Gammaproteobacteria</taxon>
        <taxon>Lysobacterales</taxon>
        <taxon>Lysobacteraceae</taxon>
        <taxon>Xanthomonas</taxon>
    </lineage>
</organism>
<proteinExistence type="predicted"/>
<gene>
    <name evidence="2" type="ORF">XAC3562_1670005</name>
</gene>
<dbReference type="EMBL" id="CCXZ01000076">
    <property type="protein sequence ID" value="CEG15040.1"/>
    <property type="molecule type" value="Genomic_DNA"/>
</dbReference>